<dbReference type="InterPro" id="IPR029071">
    <property type="entry name" value="Ubiquitin-like_domsf"/>
</dbReference>
<dbReference type="Gene3D" id="3.10.20.90">
    <property type="entry name" value="Phosphatidylinositol 3-kinase Catalytic Subunit, Chain A, domain 1"/>
    <property type="match status" value="1"/>
</dbReference>
<dbReference type="Proteomes" id="UP000466442">
    <property type="component" value="Unassembled WGS sequence"/>
</dbReference>
<feature type="domain" description="Fas-associated factor 1/2-like UAS" evidence="1">
    <location>
        <begin position="14"/>
        <end position="159"/>
    </location>
</feature>
<dbReference type="InterPro" id="IPR050730">
    <property type="entry name" value="UBX_domain-protein"/>
</dbReference>
<dbReference type="GO" id="GO:0043130">
    <property type="term" value="F:ubiquitin binding"/>
    <property type="evidence" value="ECO:0007669"/>
    <property type="project" value="TreeGrafter"/>
</dbReference>
<accession>A0A6A4IYK3</accession>
<evidence type="ECO:0000313" key="3">
    <source>
        <dbReference type="Proteomes" id="UP000466442"/>
    </source>
</evidence>
<keyword evidence="3" id="KW-1185">Reference proteome</keyword>
<sequence>MSKEDAEQLKVVHEFVSNFNRAAPDFPLMFKGTLDKAISACWPKHSKIDDRRKMLAVYVQKGFDDAFREFIKCLSSQRIKMILMESYIIWGCDVEEPDRFNHLVAMVVEKLDDAGKMIVPELKNNPFPKLYLLEKPHDVITLAHKITKLISEDEMFLELEATVRPILQGVGSLQPMDFKEKRKSSSSTKESLGDRIERRASIIAEHQRERRLLSARMSVQGVPPEPPPSEHGVIVVKFTDRVSTHERRFSEEDTVDGVVNYLISIGYSPDAYRFMGRKSRTDIGKVNRGLRLKALQVGRNEVIVIESVKRNRSQDR</sequence>
<dbReference type="Pfam" id="PF21021">
    <property type="entry name" value="FAF1"/>
    <property type="match status" value="1"/>
</dbReference>
<name>A0A6A4IYK3_APOLU</name>
<dbReference type="Gene3D" id="3.40.30.10">
    <property type="entry name" value="Glutaredoxin"/>
    <property type="match status" value="1"/>
</dbReference>
<organism evidence="2 3">
    <name type="scientific">Apolygus lucorum</name>
    <name type="common">Small green plant bug</name>
    <name type="synonym">Lygocoris lucorum</name>
    <dbReference type="NCBI Taxonomy" id="248454"/>
    <lineage>
        <taxon>Eukaryota</taxon>
        <taxon>Metazoa</taxon>
        <taxon>Ecdysozoa</taxon>
        <taxon>Arthropoda</taxon>
        <taxon>Hexapoda</taxon>
        <taxon>Insecta</taxon>
        <taxon>Pterygota</taxon>
        <taxon>Neoptera</taxon>
        <taxon>Paraneoptera</taxon>
        <taxon>Hemiptera</taxon>
        <taxon>Heteroptera</taxon>
        <taxon>Panheteroptera</taxon>
        <taxon>Cimicomorpha</taxon>
        <taxon>Miridae</taxon>
        <taxon>Mirini</taxon>
        <taxon>Apolygus</taxon>
    </lineage>
</organism>
<dbReference type="PANTHER" id="PTHR23322">
    <property type="entry name" value="FAS-ASSOCIATED PROTEIN"/>
    <property type="match status" value="1"/>
</dbReference>
<comment type="caution">
    <text evidence="2">The sequence shown here is derived from an EMBL/GenBank/DDBJ whole genome shotgun (WGS) entry which is preliminary data.</text>
</comment>
<dbReference type="AlphaFoldDB" id="A0A6A4IYK3"/>
<dbReference type="PANTHER" id="PTHR23322:SF93">
    <property type="entry name" value="UBX DOMAIN-CONTAINING PROTEIN 8"/>
    <property type="match status" value="1"/>
</dbReference>
<proteinExistence type="predicted"/>
<evidence type="ECO:0000313" key="2">
    <source>
        <dbReference type="EMBL" id="KAF6201445.1"/>
    </source>
</evidence>
<gene>
    <name evidence="2" type="ORF">GE061_005894</name>
</gene>
<protein>
    <recommendedName>
        <fullName evidence="1">Fas-associated factor 1/2-like UAS domain-containing protein</fullName>
    </recommendedName>
</protein>
<reference evidence="2" key="1">
    <citation type="journal article" date="2021" name="Mol. Ecol. Resour.">
        <title>Apolygus lucorum genome provides insights into omnivorousness and mesophyll feeding.</title>
        <authorList>
            <person name="Liu Y."/>
            <person name="Liu H."/>
            <person name="Wang H."/>
            <person name="Huang T."/>
            <person name="Liu B."/>
            <person name="Yang B."/>
            <person name="Yin L."/>
            <person name="Li B."/>
            <person name="Zhang Y."/>
            <person name="Zhang S."/>
            <person name="Jiang F."/>
            <person name="Zhang X."/>
            <person name="Ren Y."/>
            <person name="Wang B."/>
            <person name="Wang S."/>
            <person name="Lu Y."/>
            <person name="Wu K."/>
            <person name="Fan W."/>
            <person name="Wang G."/>
        </authorList>
    </citation>
    <scope>NUCLEOTIDE SEQUENCE</scope>
    <source>
        <strain evidence="2">12Hb</strain>
    </source>
</reference>
<dbReference type="InterPro" id="IPR049483">
    <property type="entry name" value="FAF1_2-like_UAS"/>
</dbReference>
<evidence type="ECO:0000259" key="1">
    <source>
        <dbReference type="Pfam" id="PF21021"/>
    </source>
</evidence>
<dbReference type="EMBL" id="WIXP02000013">
    <property type="protein sequence ID" value="KAF6201445.1"/>
    <property type="molecule type" value="Genomic_DNA"/>
</dbReference>
<dbReference type="SUPFAM" id="SSF54236">
    <property type="entry name" value="Ubiquitin-like"/>
    <property type="match status" value="1"/>
</dbReference>